<proteinExistence type="predicted"/>
<accession>A0AAE4AR53</accession>
<keyword evidence="2" id="KW-1185">Reference proteome</keyword>
<comment type="caution">
    <text evidence="1">The sequence shown here is derived from an EMBL/GenBank/DDBJ whole genome shotgun (WGS) entry which is preliminary data.</text>
</comment>
<dbReference type="AlphaFoldDB" id="A0AAE4AR53"/>
<evidence type="ECO:0000313" key="2">
    <source>
        <dbReference type="Proteomes" id="UP001229244"/>
    </source>
</evidence>
<reference evidence="1" key="1">
    <citation type="submission" date="2023-07" db="EMBL/GenBank/DDBJ databases">
        <title>Genomic Encyclopedia of Type Strains, Phase IV (KMG-IV): sequencing the most valuable type-strain genomes for metagenomic binning, comparative biology and taxonomic classification.</title>
        <authorList>
            <person name="Goeker M."/>
        </authorList>
    </citation>
    <scope>NUCLEOTIDE SEQUENCE</scope>
    <source>
        <strain evidence="1">DSM 21202</strain>
    </source>
</reference>
<dbReference type="EMBL" id="JAUSUL010000001">
    <property type="protein sequence ID" value="MDQ0314816.1"/>
    <property type="molecule type" value="Genomic_DNA"/>
</dbReference>
<protein>
    <submittedName>
        <fullName evidence="1">Uncharacterized protein</fullName>
    </submittedName>
</protein>
<evidence type="ECO:0000313" key="1">
    <source>
        <dbReference type="EMBL" id="MDQ0314816.1"/>
    </source>
</evidence>
<name>A0AAE4AR53_9HYPH</name>
<organism evidence="1 2">
    <name type="scientific">Amorphus orientalis</name>
    <dbReference type="NCBI Taxonomy" id="649198"/>
    <lineage>
        <taxon>Bacteria</taxon>
        <taxon>Pseudomonadati</taxon>
        <taxon>Pseudomonadota</taxon>
        <taxon>Alphaproteobacteria</taxon>
        <taxon>Hyphomicrobiales</taxon>
        <taxon>Amorphaceae</taxon>
        <taxon>Amorphus</taxon>
    </lineage>
</organism>
<gene>
    <name evidence="1" type="ORF">J2S73_001253</name>
</gene>
<dbReference type="Proteomes" id="UP001229244">
    <property type="component" value="Unassembled WGS sequence"/>
</dbReference>
<sequence>MADTAHSTSPAFLAMHAVTDSDSTDEMRPYLDEARSAIALAECEAGRAALSAPVTASASSAAEAPTEPNPAAVDRITAEILLKATVRLRDFINKGAMTSTAVGRLAEIERMILDAHRKLTGGAS</sequence>
<dbReference type="RefSeq" id="WP_306884603.1">
    <property type="nucleotide sequence ID" value="NZ_JAUSUL010000001.1"/>
</dbReference>